<organism evidence="2 3">
    <name type="scientific">Pseudoalteromonas aurantia 208</name>
    <dbReference type="NCBI Taxonomy" id="1314867"/>
    <lineage>
        <taxon>Bacteria</taxon>
        <taxon>Pseudomonadati</taxon>
        <taxon>Pseudomonadota</taxon>
        <taxon>Gammaproteobacteria</taxon>
        <taxon>Alteromonadales</taxon>
        <taxon>Pseudoalteromonadaceae</taxon>
        <taxon>Pseudoalteromonas</taxon>
    </lineage>
</organism>
<dbReference type="Proteomes" id="UP000615755">
    <property type="component" value="Unassembled WGS sequence"/>
</dbReference>
<evidence type="ECO:0000256" key="1">
    <source>
        <dbReference type="SAM" id="Phobius"/>
    </source>
</evidence>
<keyword evidence="1" id="KW-1133">Transmembrane helix</keyword>
<keyword evidence="1" id="KW-0472">Membrane</keyword>
<proteinExistence type="predicted"/>
<name>A0ABR9EDZ9_9GAMM</name>
<comment type="caution">
    <text evidence="2">The sequence shown here is derived from an EMBL/GenBank/DDBJ whole genome shotgun (WGS) entry which is preliminary data.</text>
</comment>
<gene>
    <name evidence="2" type="ORF">PAUR_a2822</name>
</gene>
<feature type="transmembrane region" description="Helical" evidence="1">
    <location>
        <begin position="216"/>
        <end position="236"/>
    </location>
</feature>
<reference evidence="2 3" key="1">
    <citation type="submission" date="2015-03" db="EMBL/GenBank/DDBJ databases">
        <title>Genome sequence of Pseudoalteromonas aurantia.</title>
        <authorList>
            <person name="Xie B.-B."/>
            <person name="Rong J.-C."/>
            <person name="Qin Q.-L."/>
            <person name="Zhang Y.-Z."/>
        </authorList>
    </citation>
    <scope>NUCLEOTIDE SEQUENCE [LARGE SCALE GENOMIC DNA]</scope>
    <source>
        <strain evidence="2 3">208</strain>
    </source>
</reference>
<accession>A0ABR9EDZ9</accession>
<keyword evidence="1" id="KW-0812">Transmembrane</keyword>
<dbReference type="EMBL" id="AQGV01000012">
    <property type="protein sequence ID" value="MBE0369052.1"/>
    <property type="molecule type" value="Genomic_DNA"/>
</dbReference>
<keyword evidence="3" id="KW-1185">Reference proteome</keyword>
<sequence length="370" mass="41873">MFTPQQSRKSGQTFVSGLILLTIFWVILYVVSHSMSDEQLNFTKINLSESYRLSPQGEFFLYDTVAINWAMGEANASPILKRLNERTNQIRLLMENLRLSSDQLAKSLGQESDITALSKNNPVTVIDDALAHSLCDQKKIRCAVWDQAKSSLQRLSEELASIKSFEESNNIMNKLLITLSDLQQKTYAQHLDANALRLSNARSFFWSSPAGSSIEIIFFAVFGVLANLLVTSAEYLRHNNFRPSERWVAYTKLVYGPILAWILVTAIAVGWFDLGEYEVGVYSLPLLAFILGFYSRKTVALFDKFGKKLLGEAGKSIEKGPAHIAARRRASFEQYLHSLHPRDCYQIKQAAFDIHKDIVKTIVFEKEANK</sequence>
<feature type="transmembrane region" description="Helical" evidence="1">
    <location>
        <begin position="277"/>
        <end position="294"/>
    </location>
</feature>
<feature type="transmembrane region" description="Helical" evidence="1">
    <location>
        <begin position="248"/>
        <end position="271"/>
    </location>
</feature>
<protein>
    <submittedName>
        <fullName evidence="2">Uncharacterized protein</fullName>
    </submittedName>
</protein>
<dbReference type="RefSeq" id="WP_192508240.1">
    <property type="nucleotide sequence ID" value="NZ_AQGV01000012.1"/>
</dbReference>
<evidence type="ECO:0000313" key="2">
    <source>
        <dbReference type="EMBL" id="MBE0369052.1"/>
    </source>
</evidence>
<evidence type="ECO:0000313" key="3">
    <source>
        <dbReference type="Proteomes" id="UP000615755"/>
    </source>
</evidence>
<feature type="transmembrane region" description="Helical" evidence="1">
    <location>
        <begin position="12"/>
        <end position="31"/>
    </location>
</feature>